<proteinExistence type="predicted"/>
<evidence type="ECO:0000313" key="1">
    <source>
        <dbReference type="EMBL" id="QFS49136.1"/>
    </source>
</evidence>
<organism evidence="1 2">
    <name type="scientific">Nostoc sphaeroides CCNUC1</name>
    <dbReference type="NCBI Taxonomy" id="2653204"/>
    <lineage>
        <taxon>Bacteria</taxon>
        <taxon>Bacillati</taxon>
        <taxon>Cyanobacteriota</taxon>
        <taxon>Cyanophyceae</taxon>
        <taxon>Nostocales</taxon>
        <taxon>Nostocaceae</taxon>
        <taxon>Nostoc</taxon>
    </lineage>
</organism>
<name>A0A5P8WAE2_9NOSO</name>
<accession>A0A5P8WAE2</accession>
<dbReference type="AlphaFoldDB" id="A0A5P8WAE2"/>
<keyword evidence="2" id="KW-1185">Reference proteome</keyword>
<evidence type="ECO:0000313" key="2">
    <source>
        <dbReference type="Proteomes" id="UP000326678"/>
    </source>
</evidence>
<gene>
    <name evidence="1" type="ORF">GXM_06630</name>
</gene>
<reference evidence="1 2" key="1">
    <citation type="submission" date="2019-10" db="EMBL/GenBank/DDBJ databases">
        <title>Genomic and transcriptomic insights into the perfect genentic adaptation of a filamentous nitrogen-fixing cyanobacterium to rice fields.</title>
        <authorList>
            <person name="Chen Z."/>
        </authorList>
    </citation>
    <scope>NUCLEOTIDE SEQUENCE [LARGE SCALE GENOMIC DNA]</scope>
    <source>
        <strain evidence="1">CCNUC1</strain>
    </source>
</reference>
<dbReference type="EMBL" id="CP045226">
    <property type="protein sequence ID" value="QFS49136.1"/>
    <property type="molecule type" value="Genomic_DNA"/>
</dbReference>
<dbReference type="Proteomes" id="UP000326678">
    <property type="component" value="Chromosome Gxm1"/>
</dbReference>
<dbReference type="RefSeq" id="WP_194198682.1">
    <property type="nucleotide sequence ID" value="NZ_CP045226.1"/>
</dbReference>
<dbReference type="KEGG" id="nsh:GXM_06630"/>
<sequence length="58" mass="6085">MKDLDRKRAKSLWGILATACGAASMLTATLGIPASALAATPVFYCSAEGLIVEVFRLN</sequence>
<protein>
    <submittedName>
        <fullName evidence="1">Uncharacterized protein</fullName>
    </submittedName>
</protein>